<comment type="function">
    <text evidence="7">Component of the SMC5-SMC6 complex, that promotes sister chromatid alignment after DNA damage and facilitates double-stranded DNA breaks (DSBs) repair via homologous recombination between sister chromatids.</text>
</comment>
<feature type="domain" description="Nse4/EID protein Nse3/MAGE-binding" evidence="10">
    <location>
        <begin position="87"/>
        <end position="145"/>
    </location>
</feature>
<evidence type="ECO:0000256" key="5">
    <source>
        <dbReference type="ARBA" id="ARBA00023204"/>
    </source>
</evidence>
<evidence type="ECO:0000256" key="2">
    <source>
        <dbReference type="ARBA" id="ARBA00008997"/>
    </source>
</evidence>
<protein>
    <recommendedName>
        <fullName evidence="7">Non-structural maintenance of chromosomes element 4</fullName>
    </recommendedName>
</protein>
<dbReference type="PANTHER" id="PTHR16140:SF0">
    <property type="entry name" value="NON-STRUCTURAL MAINTENANCE OF CHROMOSOMES ELEMENT 4"/>
    <property type="match status" value="1"/>
</dbReference>
<feature type="domain" description="Non-structural maintenance of chromosome element 4 C-terminal" evidence="9">
    <location>
        <begin position="284"/>
        <end position="378"/>
    </location>
</feature>
<dbReference type="Proteomes" id="UP000243052">
    <property type="component" value="Chromosome iii"/>
</dbReference>
<keyword evidence="12" id="KW-1185">Reference proteome</keyword>
<keyword evidence="5 7" id="KW-0234">DNA repair</keyword>
<dbReference type="RefSeq" id="XP_017987042.1">
    <property type="nucleotide sequence ID" value="XM_018131070.1"/>
</dbReference>
<proteinExistence type="inferred from homology"/>
<dbReference type="PANTHER" id="PTHR16140">
    <property type="entry name" value="NON-STRUCTURAL MAINTENANCE OF CHROMOSOMES ELEMENT 4"/>
    <property type="match status" value="1"/>
</dbReference>
<dbReference type="STRING" id="45286.A0A0X8HRD0"/>
<dbReference type="GeneID" id="28723279"/>
<dbReference type="GO" id="GO:0006281">
    <property type="term" value="P:DNA repair"/>
    <property type="evidence" value="ECO:0007669"/>
    <property type="project" value="UniProtKB-UniRule"/>
</dbReference>
<dbReference type="Pfam" id="PF08743">
    <property type="entry name" value="Nse4_C"/>
    <property type="match status" value="1"/>
</dbReference>
<dbReference type="InterPro" id="IPR029225">
    <property type="entry name" value="Nse4_Nse3-bd"/>
</dbReference>
<evidence type="ECO:0000256" key="3">
    <source>
        <dbReference type="ARBA" id="ARBA00022763"/>
    </source>
</evidence>
<evidence type="ECO:0000313" key="12">
    <source>
        <dbReference type="Proteomes" id="UP000243052"/>
    </source>
</evidence>
<evidence type="ECO:0000256" key="4">
    <source>
        <dbReference type="ARBA" id="ARBA00023172"/>
    </source>
</evidence>
<keyword evidence="4 7" id="KW-0233">DNA recombination</keyword>
<dbReference type="OrthoDB" id="361242at2759"/>
<evidence type="ECO:0000313" key="11">
    <source>
        <dbReference type="EMBL" id="AMD20046.1"/>
    </source>
</evidence>
<keyword evidence="6 7" id="KW-0539">Nucleus</keyword>
<keyword evidence="3 7" id="KW-0227">DNA damage</keyword>
<feature type="region of interest" description="Disordered" evidence="8">
    <location>
        <begin position="322"/>
        <end position="349"/>
    </location>
</feature>
<gene>
    <name evidence="11" type="ORF">AW171_hschr31916</name>
</gene>
<dbReference type="InterPro" id="IPR027786">
    <property type="entry name" value="Nse4/EID"/>
</dbReference>
<comment type="subcellular location">
    <subcellularLocation>
        <location evidence="1 7">Nucleus</location>
    </subcellularLocation>
</comment>
<evidence type="ECO:0000256" key="1">
    <source>
        <dbReference type="ARBA" id="ARBA00004123"/>
    </source>
</evidence>
<evidence type="ECO:0000256" key="7">
    <source>
        <dbReference type="RuleBase" id="RU365071"/>
    </source>
</evidence>
<sequence length="379" mass="43423">MVQEHNGVKKRRLDDSVERIEDSSAVGVEFQILQGYRNFEDEVVKDRASAARTGDIDLAMQRLDEVNALFNQAGGLNSSANTLYAQDSHAVMSVSELASISVRNLKLNSAGKVLNVDDMINAAKRYMLEDYFEINRIPMPSAGPEPTAGDDSQANKSEDDTSDQEENEFHKCSRQSQKNELQTSYLGNFEEYREFSTFNWLKMGTLFQNLSKMPATVDHMLGPLAIQKKQRVVTQRREMERVGQKITAEAVTNDSLNDNQSETTPEQVKKCFQVLMSKNGYKRINLFKFIIDPNSFARSIEHLFYTSFLIKEGRLVLEDDENGYPAVRPKEPLPSNPNEKEIERQRRTDAQQKHIIFQMDMPTWRKLIDKFKITESFLP</sequence>
<dbReference type="AlphaFoldDB" id="A0A0X8HRD0"/>
<comment type="subunit">
    <text evidence="7">Component of the SMC5-SMC6 complex.</text>
</comment>
<reference evidence="11 12" key="1">
    <citation type="submission" date="2016-01" db="EMBL/GenBank/DDBJ databases">
        <title>Genome sequence of the yeast Holleya sinecauda.</title>
        <authorList>
            <person name="Dietrich F.S."/>
        </authorList>
    </citation>
    <scope>NUCLEOTIDE SEQUENCE [LARGE SCALE GENOMIC DNA]</scope>
    <source>
        <strain evidence="11 12">ATCC 58844</strain>
    </source>
</reference>
<evidence type="ECO:0000256" key="8">
    <source>
        <dbReference type="SAM" id="MobiDB-lite"/>
    </source>
</evidence>
<evidence type="ECO:0000256" key="6">
    <source>
        <dbReference type="ARBA" id="ARBA00023242"/>
    </source>
</evidence>
<dbReference type="GO" id="GO:0005634">
    <property type="term" value="C:nucleus"/>
    <property type="evidence" value="ECO:0007669"/>
    <property type="project" value="UniProtKB-SubCell"/>
</dbReference>
<name>A0A0X8HRD0_9SACH</name>
<accession>A0A0X8HRD0</accession>
<dbReference type="EMBL" id="CP014243">
    <property type="protein sequence ID" value="AMD20046.1"/>
    <property type="molecule type" value="Genomic_DNA"/>
</dbReference>
<dbReference type="GO" id="GO:0006310">
    <property type="term" value="P:DNA recombination"/>
    <property type="evidence" value="ECO:0007669"/>
    <property type="project" value="UniProtKB-UniRule"/>
</dbReference>
<organism evidence="11 12">
    <name type="scientific">Eremothecium sinecaudum</name>
    <dbReference type="NCBI Taxonomy" id="45286"/>
    <lineage>
        <taxon>Eukaryota</taxon>
        <taxon>Fungi</taxon>
        <taxon>Dikarya</taxon>
        <taxon>Ascomycota</taxon>
        <taxon>Saccharomycotina</taxon>
        <taxon>Saccharomycetes</taxon>
        <taxon>Saccharomycetales</taxon>
        <taxon>Saccharomycetaceae</taxon>
        <taxon>Eremothecium</taxon>
    </lineage>
</organism>
<evidence type="ECO:0000259" key="10">
    <source>
        <dbReference type="Pfam" id="PF15412"/>
    </source>
</evidence>
<dbReference type="GO" id="GO:0030915">
    <property type="term" value="C:Smc5-Smc6 complex"/>
    <property type="evidence" value="ECO:0007669"/>
    <property type="project" value="UniProtKB-UniRule"/>
</dbReference>
<feature type="region of interest" description="Disordered" evidence="8">
    <location>
        <begin position="137"/>
        <end position="177"/>
    </location>
</feature>
<feature type="compositionally biased region" description="Basic and acidic residues" evidence="8">
    <location>
        <begin position="338"/>
        <end position="349"/>
    </location>
</feature>
<dbReference type="InterPro" id="IPR014854">
    <property type="entry name" value="Nse4_C"/>
</dbReference>
<evidence type="ECO:0000259" key="9">
    <source>
        <dbReference type="Pfam" id="PF08743"/>
    </source>
</evidence>
<dbReference type="Pfam" id="PF15412">
    <property type="entry name" value="Nse4-Nse3_bdg"/>
    <property type="match status" value="1"/>
</dbReference>
<comment type="similarity">
    <text evidence="2 7">Belongs to the NSE4 family.</text>
</comment>